<gene>
    <name evidence="2" type="ORF">ESZ00_07075</name>
</gene>
<dbReference type="RefSeq" id="WP_129207411.1">
    <property type="nucleotide sequence ID" value="NZ_BMGU01000001.1"/>
</dbReference>
<dbReference type="InterPro" id="IPR050491">
    <property type="entry name" value="AmpC-like"/>
</dbReference>
<dbReference type="InterPro" id="IPR001466">
    <property type="entry name" value="Beta-lactam-related"/>
</dbReference>
<dbReference type="PANTHER" id="PTHR46825:SF15">
    <property type="entry name" value="BETA-LACTAMASE-RELATED DOMAIN-CONTAINING PROTEIN"/>
    <property type="match status" value="1"/>
</dbReference>
<sequence length="639" mass="68914">MPDQPCSVLLPGCDQSFALPAGWTLASESPLTLAGPEGDLSLVLVREPLQEDLAAQALAAWRSYEPAFAAPVRQQIEAHPSDGWERVVQIIYERPAAESRLAMAIVHMLAGFAYILLIDAAKAAFSRRGAQISEILLAWKPADLVEVDLAGVAAKSFGEQERAELEAFLRLALERFKVPGAAIVIVQNGETVYAEGFGVCRAGGSEPVTPETRFMIGSTTKPLTSLLMARLVDRGVFAWSTPVTEVLPGFALADAETTARLEMRHTVSASTGMPRRDFDMLFRYRDVTPEDRIAEMRQMSPTTGFGEVFQYSNYLVAAGGYAAAHAYAPGLDLQAAAVKAFDELVFAPLNMERSLLLHKPAAGDATPHGYHLSGEVVPIDPVIEEFPDSSAPAGAAWSTVLDIAKYLRFELSGGFAPNGDRLLSPENLAARRAPAIRIGDRHGYGLGLFLQQQYGLQLIGHDGNTMGFSSGMFFLPGLGKDPEAGHGIGVAVLTNARAVNDFLGALQQRLLELFFGAPRKADAMVEAACKARAEATALRLERVQTSPEATAWIASLLGDYRSDELGVARIVQEEDGFVMQCESWSSALGSRRDASGKNLLVLTSAPWKAEFRFQPAEDGSELVLDGGQQTYRFVRVSPG</sequence>
<protein>
    <submittedName>
        <fullName evidence="2">Class A beta-lactamase-related serine hydrolase</fullName>
    </submittedName>
</protein>
<organism evidence="2 3">
    <name type="scientific">Silvibacterium dinghuense</name>
    <dbReference type="NCBI Taxonomy" id="1560006"/>
    <lineage>
        <taxon>Bacteria</taxon>
        <taxon>Pseudomonadati</taxon>
        <taxon>Acidobacteriota</taxon>
        <taxon>Terriglobia</taxon>
        <taxon>Terriglobales</taxon>
        <taxon>Acidobacteriaceae</taxon>
        <taxon>Silvibacterium</taxon>
    </lineage>
</organism>
<accession>A0A4V1NVZ4</accession>
<reference evidence="2 3" key="1">
    <citation type="journal article" date="2016" name="Int. J. Syst. Evol. Microbiol.">
        <title>Acidipila dinghuensis sp. nov., an acidobacterium isolated from forest soil.</title>
        <authorList>
            <person name="Jiang Y.W."/>
            <person name="Wang J."/>
            <person name="Chen M.H."/>
            <person name="Lv Y.Y."/>
            <person name="Qiu L.H."/>
        </authorList>
    </citation>
    <scope>NUCLEOTIDE SEQUENCE [LARGE SCALE GENOMIC DNA]</scope>
    <source>
        <strain evidence="2 3">DHOF10</strain>
    </source>
</reference>
<dbReference type="SUPFAM" id="SSF56601">
    <property type="entry name" value="beta-lactamase/transpeptidase-like"/>
    <property type="match status" value="1"/>
</dbReference>
<dbReference type="OrthoDB" id="9803467at2"/>
<dbReference type="EMBL" id="SDMK01000001">
    <property type="protein sequence ID" value="RXS97632.1"/>
    <property type="molecule type" value="Genomic_DNA"/>
</dbReference>
<dbReference type="InterPro" id="IPR012338">
    <property type="entry name" value="Beta-lactam/transpept-like"/>
</dbReference>
<evidence type="ECO:0000259" key="1">
    <source>
        <dbReference type="Pfam" id="PF00144"/>
    </source>
</evidence>
<dbReference type="Pfam" id="PF00144">
    <property type="entry name" value="Beta-lactamase"/>
    <property type="match status" value="1"/>
</dbReference>
<dbReference type="GO" id="GO:0016787">
    <property type="term" value="F:hydrolase activity"/>
    <property type="evidence" value="ECO:0007669"/>
    <property type="project" value="UniProtKB-KW"/>
</dbReference>
<dbReference type="Gene3D" id="3.40.710.10">
    <property type="entry name" value="DD-peptidase/beta-lactamase superfamily"/>
    <property type="match status" value="1"/>
</dbReference>
<name>A0A4V1NVZ4_9BACT</name>
<dbReference type="PANTHER" id="PTHR46825">
    <property type="entry name" value="D-ALANYL-D-ALANINE-CARBOXYPEPTIDASE/ENDOPEPTIDASE AMPH"/>
    <property type="match status" value="1"/>
</dbReference>
<evidence type="ECO:0000313" key="2">
    <source>
        <dbReference type="EMBL" id="RXS97632.1"/>
    </source>
</evidence>
<comment type="caution">
    <text evidence="2">The sequence shown here is derived from an EMBL/GenBank/DDBJ whole genome shotgun (WGS) entry which is preliminary data.</text>
</comment>
<keyword evidence="3" id="KW-1185">Reference proteome</keyword>
<proteinExistence type="predicted"/>
<keyword evidence="2" id="KW-0378">Hydrolase</keyword>
<evidence type="ECO:0000313" key="3">
    <source>
        <dbReference type="Proteomes" id="UP000290253"/>
    </source>
</evidence>
<feature type="domain" description="Beta-lactamase-related" evidence="1">
    <location>
        <begin position="175"/>
        <end position="499"/>
    </location>
</feature>
<dbReference type="Proteomes" id="UP000290253">
    <property type="component" value="Unassembled WGS sequence"/>
</dbReference>
<dbReference type="AlphaFoldDB" id="A0A4V1NVZ4"/>